<feature type="domain" description="SPX" evidence="1">
    <location>
        <begin position="1"/>
        <end position="153"/>
    </location>
</feature>
<dbReference type="EMBL" id="SNRW01002237">
    <property type="protein sequence ID" value="KAA6393421.1"/>
    <property type="molecule type" value="Genomic_DNA"/>
</dbReference>
<sequence>MKFSRQLTYLQVPKWKHQYIDYRALKRSMKVILAPYINRRIAVNVPNNIMNKSYPARSTSFSHISTATLQLRTSAAKTDSESVLPVIQPPQQVYITEGEVSQPTFPDFTTFSAQSLPQQPIQIRSPTIKISQPTQMLTMSLGSFSNPYLSSDS</sequence>
<dbReference type="InterPro" id="IPR004331">
    <property type="entry name" value="SPX_dom"/>
</dbReference>
<dbReference type="OrthoDB" id="9970435at2759"/>
<name>A0A5J4WEY1_9EUKA</name>
<gene>
    <name evidence="2" type="ORF">EZS28_011057</name>
</gene>
<evidence type="ECO:0000259" key="1">
    <source>
        <dbReference type="PROSITE" id="PS51382"/>
    </source>
</evidence>
<evidence type="ECO:0000313" key="2">
    <source>
        <dbReference type="EMBL" id="KAA6393421.1"/>
    </source>
</evidence>
<proteinExistence type="predicted"/>
<comment type="caution">
    <text evidence="2">The sequence shown here is derived from an EMBL/GenBank/DDBJ whole genome shotgun (WGS) entry which is preliminary data.</text>
</comment>
<dbReference type="AlphaFoldDB" id="A0A5J4WEY1"/>
<dbReference type="Proteomes" id="UP000324800">
    <property type="component" value="Unassembled WGS sequence"/>
</dbReference>
<dbReference type="PROSITE" id="PS51382">
    <property type="entry name" value="SPX"/>
    <property type="match status" value="1"/>
</dbReference>
<dbReference type="Pfam" id="PF03105">
    <property type="entry name" value="SPX"/>
    <property type="match status" value="1"/>
</dbReference>
<feature type="non-terminal residue" evidence="2">
    <location>
        <position position="153"/>
    </location>
</feature>
<reference evidence="2 3" key="1">
    <citation type="submission" date="2019-03" db="EMBL/GenBank/DDBJ databases">
        <title>Single cell metagenomics reveals metabolic interactions within the superorganism composed of flagellate Streblomastix strix and complex community of Bacteroidetes bacteria on its surface.</title>
        <authorList>
            <person name="Treitli S.C."/>
            <person name="Kolisko M."/>
            <person name="Husnik F."/>
            <person name="Keeling P."/>
            <person name="Hampl V."/>
        </authorList>
    </citation>
    <scope>NUCLEOTIDE SEQUENCE [LARGE SCALE GENOMIC DNA]</scope>
    <source>
        <strain evidence="2">ST1C</strain>
    </source>
</reference>
<protein>
    <recommendedName>
        <fullName evidence="1">SPX domain-containing protein</fullName>
    </recommendedName>
</protein>
<organism evidence="2 3">
    <name type="scientific">Streblomastix strix</name>
    <dbReference type="NCBI Taxonomy" id="222440"/>
    <lineage>
        <taxon>Eukaryota</taxon>
        <taxon>Metamonada</taxon>
        <taxon>Preaxostyla</taxon>
        <taxon>Oxymonadida</taxon>
        <taxon>Streblomastigidae</taxon>
        <taxon>Streblomastix</taxon>
    </lineage>
</organism>
<evidence type="ECO:0000313" key="3">
    <source>
        <dbReference type="Proteomes" id="UP000324800"/>
    </source>
</evidence>
<accession>A0A5J4WEY1</accession>